<dbReference type="EMBL" id="JAIWYP010000002">
    <property type="protein sequence ID" value="KAH3867589.1"/>
    <property type="molecule type" value="Genomic_DNA"/>
</dbReference>
<sequence length="92" mass="10652">MKSLVKTLNGLNSAEVELQSPDWAEESIFIFMSTSSRKTWDLEGFRSHRGELIFSKESWLTQQCDGAIGSKRRWPSLIDRAFAFHFSVWLKP</sequence>
<reference evidence="1" key="1">
    <citation type="journal article" date="2019" name="bioRxiv">
        <title>The Genome of the Zebra Mussel, Dreissena polymorpha: A Resource for Invasive Species Research.</title>
        <authorList>
            <person name="McCartney M.A."/>
            <person name="Auch B."/>
            <person name="Kono T."/>
            <person name="Mallez S."/>
            <person name="Zhang Y."/>
            <person name="Obille A."/>
            <person name="Becker A."/>
            <person name="Abrahante J.E."/>
            <person name="Garbe J."/>
            <person name="Badalamenti J.P."/>
            <person name="Herman A."/>
            <person name="Mangelson H."/>
            <person name="Liachko I."/>
            <person name="Sullivan S."/>
            <person name="Sone E.D."/>
            <person name="Koren S."/>
            <person name="Silverstein K.A.T."/>
            <person name="Beckman K.B."/>
            <person name="Gohl D.M."/>
        </authorList>
    </citation>
    <scope>NUCLEOTIDE SEQUENCE</scope>
    <source>
        <strain evidence="1">Duluth1</strain>
        <tissue evidence="1">Whole animal</tissue>
    </source>
</reference>
<accession>A0A9D4M0W1</accession>
<proteinExistence type="predicted"/>
<comment type="caution">
    <text evidence="1">The sequence shown here is derived from an EMBL/GenBank/DDBJ whole genome shotgun (WGS) entry which is preliminary data.</text>
</comment>
<name>A0A9D4M0W1_DREPO</name>
<evidence type="ECO:0000313" key="1">
    <source>
        <dbReference type="EMBL" id="KAH3867589.1"/>
    </source>
</evidence>
<evidence type="ECO:0000313" key="2">
    <source>
        <dbReference type="Proteomes" id="UP000828390"/>
    </source>
</evidence>
<keyword evidence="2" id="KW-1185">Reference proteome</keyword>
<dbReference type="AlphaFoldDB" id="A0A9D4M0W1"/>
<dbReference type="Proteomes" id="UP000828390">
    <property type="component" value="Unassembled WGS sequence"/>
</dbReference>
<reference evidence="1" key="2">
    <citation type="submission" date="2020-11" db="EMBL/GenBank/DDBJ databases">
        <authorList>
            <person name="McCartney M.A."/>
            <person name="Auch B."/>
            <person name="Kono T."/>
            <person name="Mallez S."/>
            <person name="Becker A."/>
            <person name="Gohl D.M."/>
            <person name="Silverstein K.A.T."/>
            <person name="Koren S."/>
            <person name="Bechman K.B."/>
            <person name="Herman A."/>
            <person name="Abrahante J.E."/>
            <person name="Garbe J."/>
        </authorList>
    </citation>
    <scope>NUCLEOTIDE SEQUENCE</scope>
    <source>
        <strain evidence="1">Duluth1</strain>
        <tissue evidence="1">Whole animal</tissue>
    </source>
</reference>
<gene>
    <name evidence="1" type="ORF">DPMN_030721</name>
</gene>
<protein>
    <submittedName>
        <fullName evidence="1">Uncharacterized protein</fullName>
    </submittedName>
</protein>
<organism evidence="1 2">
    <name type="scientific">Dreissena polymorpha</name>
    <name type="common">Zebra mussel</name>
    <name type="synonym">Mytilus polymorpha</name>
    <dbReference type="NCBI Taxonomy" id="45954"/>
    <lineage>
        <taxon>Eukaryota</taxon>
        <taxon>Metazoa</taxon>
        <taxon>Spiralia</taxon>
        <taxon>Lophotrochozoa</taxon>
        <taxon>Mollusca</taxon>
        <taxon>Bivalvia</taxon>
        <taxon>Autobranchia</taxon>
        <taxon>Heteroconchia</taxon>
        <taxon>Euheterodonta</taxon>
        <taxon>Imparidentia</taxon>
        <taxon>Neoheterodontei</taxon>
        <taxon>Myida</taxon>
        <taxon>Dreissenoidea</taxon>
        <taxon>Dreissenidae</taxon>
        <taxon>Dreissena</taxon>
    </lineage>
</organism>